<organism evidence="3 4">
    <name type="scientific">Chitinophaga qingshengii</name>
    <dbReference type="NCBI Taxonomy" id="1569794"/>
    <lineage>
        <taxon>Bacteria</taxon>
        <taxon>Pseudomonadati</taxon>
        <taxon>Bacteroidota</taxon>
        <taxon>Chitinophagia</taxon>
        <taxon>Chitinophagales</taxon>
        <taxon>Chitinophagaceae</taxon>
        <taxon>Chitinophaga</taxon>
    </lineage>
</organism>
<feature type="region of interest" description="Disordered" evidence="1">
    <location>
        <begin position="147"/>
        <end position="169"/>
    </location>
</feature>
<dbReference type="EMBL" id="JACVFC010000004">
    <property type="protein sequence ID" value="MBC9933696.1"/>
    <property type="molecule type" value="Genomic_DNA"/>
</dbReference>
<evidence type="ECO:0000256" key="1">
    <source>
        <dbReference type="SAM" id="MobiDB-lite"/>
    </source>
</evidence>
<dbReference type="RefSeq" id="WP_188090820.1">
    <property type="nucleotide sequence ID" value="NZ_JACVFC010000004.1"/>
</dbReference>
<keyword evidence="2" id="KW-0812">Transmembrane</keyword>
<protein>
    <submittedName>
        <fullName evidence="3">Low affinity iron permease family protein</fullName>
    </submittedName>
</protein>
<proteinExistence type="predicted"/>
<name>A0ABR7TTA9_9BACT</name>
<feature type="transmembrane region" description="Helical" evidence="2">
    <location>
        <begin position="56"/>
        <end position="73"/>
    </location>
</feature>
<evidence type="ECO:0000313" key="4">
    <source>
        <dbReference type="Proteomes" id="UP000659124"/>
    </source>
</evidence>
<feature type="transmembrane region" description="Helical" evidence="2">
    <location>
        <begin position="21"/>
        <end position="44"/>
    </location>
</feature>
<dbReference type="Pfam" id="PF04120">
    <property type="entry name" value="Iron_permease"/>
    <property type="match status" value="1"/>
</dbReference>
<dbReference type="Proteomes" id="UP000659124">
    <property type="component" value="Unassembled WGS sequence"/>
</dbReference>
<comment type="caution">
    <text evidence="3">The sequence shown here is derived from an EMBL/GenBank/DDBJ whole genome shotgun (WGS) entry which is preliminary data.</text>
</comment>
<dbReference type="InterPro" id="IPR007251">
    <property type="entry name" value="Iron_permease_Fet4"/>
</dbReference>
<reference evidence="3 4" key="1">
    <citation type="submission" date="2020-09" db="EMBL/GenBank/DDBJ databases">
        <title>Genome sequences of type strains of Chitinophaga qingshengii and Chitinophaga varians.</title>
        <authorList>
            <person name="Kittiwongwattana C."/>
        </authorList>
    </citation>
    <scope>NUCLEOTIDE SEQUENCE [LARGE SCALE GENOMIC DNA]</scope>
    <source>
        <strain evidence="3 4">JCM 30026</strain>
    </source>
</reference>
<keyword evidence="2" id="KW-0472">Membrane</keyword>
<sequence>MKPLSEKKSGARFFEAMAARVIAATGSAWAFFVALGIIIIWGITGPVFHYSDTWQLVINTGTTIITFLMVFIIQKSQNKDSKSIQLKLNELIAAHKLASNRLIDIESLSEEELDILHKYYRAMAEETKKRITMNESHSVEEAIEGALSKHEEHLRKRKKYTEGGSPGED</sequence>
<evidence type="ECO:0000313" key="3">
    <source>
        <dbReference type="EMBL" id="MBC9933696.1"/>
    </source>
</evidence>
<accession>A0ABR7TTA9</accession>
<keyword evidence="4" id="KW-1185">Reference proteome</keyword>
<gene>
    <name evidence="3" type="ORF">ICL07_25120</name>
</gene>
<evidence type="ECO:0000256" key="2">
    <source>
        <dbReference type="SAM" id="Phobius"/>
    </source>
</evidence>
<keyword evidence="2" id="KW-1133">Transmembrane helix</keyword>